<dbReference type="KEGG" id="qdo:H9Q78_08850"/>
<dbReference type="SMART" id="SM00345">
    <property type="entry name" value="HTH_GNTR"/>
    <property type="match status" value="1"/>
</dbReference>
<sequence length="244" mass="27835">MKEIQKISITDMAAESIKELITSGKYIPGQKLPTEASFCQMLGVSRTSIREALRVLQALGFVTIKPGKGTFVSQQELPLKSGSNWYDTEDAKFSDFMEVRFAIEPLAVRLSVKRATPKEVADLAEIHQSFLNANKTHDMAKLIMLDELFHTKIMSYTKNPLLININKQLLNCFRVYRGESFTSDQVYNNAVQPHGRILQCFYRKDPENAVLEMQKHLEITDSDMKRIHKKHTKLKSSLDIADEP</sequence>
<dbReference type="InterPro" id="IPR000524">
    <property type="entry name" value="Tscrpt_reg_HTH_GntR"/>
</dbReference>
<evidence type="ECO:0000313" key="6">
    <source>
        <dbReference type="Proteomes" id="UP000515823"/>
    </source>
</evidence>
<dbReference type="PANTHER" id="PTHR43537:SF5">
    <property type="entry name" value="UXU OPERON TRANSCRIPTIONAL REGULATOR"/>
    <property type="match status" value="1"/>
</dbReference>
<keyword evidence="3" id="KW-0804">Transcription</keyword>
<accession>A0A7G9G1A0</accession>
<gene>
    <name evidence="5" type="ORF">H9Q78_08850</name>
</gene>
<dbReference type="EMBL" id="CP060634">
    <property type="protein sequence ID" value="QNM04582.1"/>
    <property type="molecule type" value="Genomic_DNA"/>
</dbReference>
<dbReference type="InterPro" id="IPR036388">
    <property type="entry name" value="WH-like_DNA-bd_sf"/>
</dbReference>
<proteinExistence type="predicted"/>
<dbReference type="PROSITE" id="PS50949">
    <property type="entry name" value="HTH_GNTR"/>
    <property type="match status" value="1"/>
</dbReference>
<dbReference type="SMART" id="SM00895">
    <property type="entry name" value="FCD"/>
    <property type="match status" value="1"/>
</dbReference>
<evidence type="ECO:0000259" key="4">
    <source>
        <dbReference type="PROSITE" id="PS50949"/>
    </source>
</evidence>
<dbReference type="AlphaFoldDB" id="A0A7G9G1A0"/>
<evidence type="ECO:0000256" key="2">
    <source>
        <dbReference type="ARBA" id="ARBA00023125"/>
    </source>
</evidence>
<dbReference type="Proteomes" id="UP000515823">
    <property type="component" value="Chromosome"/>
</dbReference>
<organism evidence="5 6">
    <name type="scientific">Qiania dongpingensis</name>
    <dbReference type="NCBI Taxonomy" id="2763669"/>
    <lineage>
        <taxon>Bacteria</taxon>
        <taxon>Bacillati</taxon>
        <taxon>Bacillota</taxon>
        <taxon>Clostridia</taxon>
        <taxon>Lachnospirales</taxon>
        <taxon>Lachnospiraceae</taxon>
        <taxon>Qiania</taxon>
    </lineage>
</organism>
<feature type="domain" description="HTH gntR-type" evidence="4">
    <location>
        <begin position="7"/>
        <end position="75"/>
    </location>
</feature>
<keyword evidence="6" id="KW-1185">Reference proteome</keyword>
<dbReference type="SUPFAM" id="SSF48008">
    <property type="entry name" value="GntR ligand-binding domain-like"/>
    <property type="match status" value="1"/>
</dbReference>
<dbReference type="InterPro" id="IPR011711">
    <property type="entry name" value="GntR_C"/>
</dbReference>
<name>A0A7G9G1A0_9FIRM</name>
<keyword evidence="1" id="KW-0805">Transcription regulation</keyword>
<dbReference type="GO" id="GO:0003677">
    <property type="term" value="F:DNA binding"/>
    <property type="evidence" value="ECO:0007669"/>
    <property type="project" value="UniProtKB-KW"/>
</dbReference>
<evidence type="ECO:0000313" key="5">
    <source>
        <dbReference type="EMBL" id="QNM04582.1"/>
    </source>
</evidence>
<dbReference type="InterPro" id="IPR008920">
    <property type="entry name" value="TF_FadR/GntR_C"/>
</dbReference>
<dbReference type="Gene3D" id="1.20.120.530">
    <property type="entry name" value="GntR ligand-binding domain-like"/>
    <property type="match status" value="1"/>
</dbReference>
<dbReference type="PANTHER" id="PTHR43537">
    <property type="entry name" value="TRANSCRIPTIONAL REGULATOR, GNTR FAMILY"/>
    <property type="match status" value="1"/>
</dbReference>
<dbReference type="PRINTS" id="PR00035">
    <property type="entry name" value="HTHGNTR"/>
</dbReference>
<evidence type="ECO:0000256" key="1">
    <source>
        <dbReference type="ARBA" id="ARBA00023015"/>
    </source>
</evidence>
<dbReference type="SUPFAM" id="SSF46785">
    <property type="entry name" value="Winged helix' DNA-binding domain"/>
    <property type="match status" value="1"/>
</dbReference>
<evidence type="ECO:0000256" key="3">
    <source>
        <dbReference type="ARBA" id="ARBA00023163"/>
    </source>
</evidence>
<dbReference type="Pfam" id="PF00392">
    <property type="entry name" value="GntR"/>
    <property type="match status" value="1"/>
</dbReference>
<dbReference type="Gene3D" id="1.10.10.10">
    <property type="entry name" value="Winged helix-like DNA-binding domain superfamily/Winged helix DNA-binding domain"/>
    <property type="match status" value="1"/>
</dbReference>
<protein>
    <submittedName>
        <fullName evidence="5">FadR family transcriptional regulator</fullName>
    </submittedName>
</protein>
<reference evidence="5 6" key="1">
    <citation type="submission" date="2020-08" db="EMBL/GenBank/DDBJ databases">
        <authorList>
            <person name="Liu C."/>
            <person name="Sun Q."/>
        </authorList>
    </citation>
    <scope>NUCLEOTIDE SEQUENCE [LARGE SCALE GENOMIC DNA]</scope>
    <source>
        <strain evidence="5 6">NSJ-38</strain>
    </source>
</reference>
<dbReference type="Pfam" id="PF07729">
    <property type="entry name" value="FCD"/>
    <property type="match status" value="1"/>
</dbReference>
<dbReference type="GO" id="GO:0003700">
    <property type="term" value="F:DNA-binding transcription factor activity"/>
    <property type="evidence" value="ECO:0007669"/>
    <property type="project" value="InterPro"/>
</dbReference>
<keyword evidence="2" id="KW-0238">DNA-binding</keyword>
<dbReference type="RefSeq" id="WP_249301082.1">
    <property type="nucleotide sequence ID" value="NZ_CP060634.1"/>
</dbReference>
<dbReference type="CDD" id="cd07377">
    <property type="entry name" value="WHTH_GntR"/>
    <property type="match status" value="1"/>
</dbReference>
<dbReference type="InterPro" id="IPR036390">
    <property type="entry name" value="WH_DNA-bd_sf"/>
</dbReference>